<keyword evidence="1 7" id="KW-0489">Methyltransferase</keyword>
<evidence type="ECO:0000259" key="6">
    <source>
        <dbReference type="Pfam" id="PF08100"/>
    </source>
</evidence>
<dbReference type="InterPro" id="IPR036390">
    <property type="entry name" value="WH_DNA-bd_sf"/>
</dbReference>
<dbReference type="Proteomes" id="UP000326950">
    <property type="component" value="Unassembled WGS sequence"/>
</dbReference>
<evidence type="ECO:0000256" key="4">
    <source>
        <dbReference type="SAM" id="MobiDB-lite"/>
    </source>
</evidence>
<protein>
    <submittedName>
        <fullName evidence="7">S-adenosyl-L-methionine-dependent methyltransferase</fullName>
    </submittedName>
</protein>
<reference evidence="7 8" key="1">
    <citation type="submission" date="2019-04" db="EMBL/GenBank/DDBJ databases">
        <title>Friends and foes A comparative genomics study of 23 Aspergillus species from section Flavi.</title>
        <authorList>
            <consortium name="DOE Joint Genome Institute"/>
            <person name="Kjaerbolling I."/>
            <person name="Vesth T."/>
            <person name="Frisvad J.C."/>
            <person name="Nybo J.L."/>
            <person name="Theobald S."/>
            <person name="Kildgaard S."/>
            <person name="Isbrandt T."/>
            <person name="Kuo A."/>
            <person name="Sato A."/>
            <person name="Lyhne E.K."/>
            <person name="Kogle M.E."/>
            <person name="Wiebenga A."/>
            <person name="Kun R.S."/>
            <person name="Lubbers R.J."/>
            <person name="Makela M.R."/>
            <person name="Barry K."/>
            <person name="Chovatia M."/>
            <person name="Clum A."/>
            <person name="Daum C."/>
            <person name="Haridas S."/>
            <person name="He G."/>
            <person name="LaButti K."/>
            <person name="Lipzen A."/>
            <person name="Mondo S."/>
            <person name="Riley R."/>
            <person name="Salamov A."/>
            <person name="Simmons B.A."/>
            <person name="Magnuson J.K."/>
            <person name="Henrissat B."/>
            <person name="Mortensen U.H."/>
            <person name="Larsen T.O."/>
            <person name="Devries R.P."/>
            <person name="Grigoriev I.V."/>
            <person name="Machida M."/>
            <person name="Baker S.E."/>
            <person name="Andersen M.R."/>
        </authorList>
    </citation>
    <scope>NUCLEOTIDE SEQUENCE [LARGE SCALE GENOMIC DNA]</scope>
    <source>
        <strain evidence="7 8">CBS 117626</strain>
    </source>
</reference>
<feature type="domain" description="O-methyltransferase dimerisation" evidence="6">
    <location>
        <begin position="207"/>
        <end position="257"/>
    </location>
</feature>
<evidence type="ECO:0000313" key="8">
    <source>
        <dbReference type="Proteomes" id="UP000326950"/>
    </source>
</evidence>
<dbReference type="GO" id="GO:0008171">
    <property type="term" value="F:O-methyltransferase activity"/>
    <property type="evidence" value="ECO:0007669"/>
    <property type="project" value="InterPro"/>
</dbReference>
<dbReference type="Pfam" id="PF00891">
    <property type="entry name" value="Methyltransf_2"/>
    <property type="match status" value="1"/>
</dbReference>
<dbReference type="Gene3D" id="3.40.50.150">
    <property type="entry name" value="Vaccinia Virus protein VP39"/>
    <property type="match status" value="1"/>
</dbReference>
<dbReference type="OrthoDB" id="4498873at2759"/>
<dbReference type="GO" id="GO:0044550">
    <property type="term" value="P:secondary metabolite biosynthetic process"/>
    <property type="evidence" value="ECO:0007669"/>
    <property type="project" value="UniProtKB-ARBA"/>
</dbReference>
<name>A0A5N6VCJ1_ASPTM</name>
<dbReference type="Pfam" id="PF08100">
    <property type="entry name" value="Dimerisation"/>
    <property type="match status" value="1"/>
</dbReference>
<proteinExistence type="predicted"/>
<accession>A0A5N6VCJ1</accession>
<keyword evidence="8" id="KW-1185">Reference proteome</keyword>
<gene>
    <name evidence="7" type="ORF">BDV40DRAFT_307252</name>
</gene>
<feature type="domain" description="O-methyltransferase C-terminal" evidence="5">
    <location>
        <begin position="361"/>
        <end position="502"/>
    </location>
</feature>
<dbReference type="GO" id="GO:0032259">
    <property type="term" value="P:methylation"/>
    <property type="evidence" value="ECO:0007669"/>
    <property type="project" value="UniProtKB-KW"/>
</dbReference>
<dbReference type="InterPro" id="IPR001077">
    <property type="entry name" value="COMT_C"/>
</dbReference>
<evidence type="ECO:0000313" key="7">
    <source>
        <dbReference type="EMBL" id="KAE8168583.1"/>
    </source>
</evidence>
<evidence type="ECO:0000256" key="3">
    <source>
        <dbReference type="ARBA" id="ARBA00022691"/>
    </source>
</evidence>
<dbReference type="PANTHER" id="PTHR43712">
    <property type="entry name" value="PUTATIVE (AFU_ORTHOLOGUE AFUA_4G14580)-RELATED"/>
    <property type="match status" value="1"/>
</dbReference>
<dbReference type="GO" id="GO:0046983">
    <property type="term" value="F:protein dimerization activity"/>
    <property type="evidence" value="ECO:0007669"/>
    <property type="project" value="InterPro"/>
</dbReference>
<dbReference type="PANTHER" id="PTHR43712:SF4">
    <property type="entry name" value="O-METHYLTRANSFERASE DOMAIN-CONTAINING PROTEIN"/>
    <property type="match status" value="1"/>
</dbReference>
<evidence type="ECO:0000259" key="5">
    <source>
        <dbReference type="Pfam" id="PF00891"/>
    </source>
</evidence>
<feature type="compositionally biased region" description="Polar residues" evidence="4">
    <location>
        <begin position="90"/>
        <end position="137"/>
    </location>
</feature>
<dbReference type="InterPro" id="IPR012967">
    <property type="entry name" value="COMT_dimerisation"/>
</dbReference>
<evidence type="ECO:0000256" key="2">
    <source>
        <dbReference type="ARBA" id="ARBA00022679"/>
    </source>
</evidence>
<dbReference type="InterPro" id="IPR036388">
    <property type="entry name" value="WH-like_DNA-bd_sf"/>
</dbReference>
<evidence type="ECO:0000256" key="1">
    <source>
        <dbReference type="ARBA" id="ARBA00022603"/>
    </source>
</evidence>
<dbReference type="InterPro" id="IPR029063">
    <property type="entry name" value="SAM-dependent_MTases_sf"/>
</dbReference>
<organism evidence="7 8">
    <name type="scientific">Aspergillus tamarii</name>
    <dbReference type="NCBI Taxonomy" id="41984"/>
    <lineage>
        <taxon>Eukaryota</taxon>
        <taxon>Fungi</taxon>
        <taxon>Dikarya</taxon>
        <taxon>Ascomycota</taxon>
        <taxon>Pezizomycotina</taxon>
        <taxon>Eurotiomycetes</taxon>
        <taxon>Eurotiomycetidae</taxon>
        <taxon>Eurotiales</taxon>
        <taxon>Aspergillaceae</taxon>
        <taxon>Aspergillus</taxon>
        <taxon>Aspergillus subgen. Circumdati</taxon>
    </lineage>
</organism>
<sequence>MVRPEDSLNIDNFTVDAIDGLAPRLEKGNLGLSPAKKAEIKYTTHDALSFLNGEARAAKKTLCNDHAGANGTHTTNNYAQTNGHIEPSGDIQTNGHAHTNSQPQNNGHIETNGHTNGDADTNGNHLTNGHSEVNGHSNVEERSVKSCMADLIAAEKSSSQTSIDEATRHRLISSLHQSAEDLETPFDTVVRYVDAGRQTAMVCIGGDLGIFKSLVESKKPLSAKELAKTTGADPLLVSRIMRYMVASRLVGETGPDQYVASKKTYVFADPRIEHPIRFFHAVSNPAFHALPEFLKETGYRNEIHGSAFQKGLGTELEPYPWLKQHPDILKNFQAAMRLTRDANGVDMIPLDQTVSSEHDGAMFVDIGGNTGHQAGEVLSKYPELADRVIVQDRGEVIKCAPDIKGIQWMEHDFFKIQPVKGAKYYYLRAVLHNWDDASTVQILANIVPAMSADSLVAIDEVVVPDENAHVWPAGLDLQMYSLFSTTERTAAHWDAILDKAGLRAVAVKKYAPVMQSSVIFAAAK</sequence>
<dbReference type="SUPFAM" id="SSF53335">
    <property type="entry name" value="S-adenosyl-L-methionine-dependent methyltransferases"/>
    <property type="match status" value="1"/>
</dbReference>
<feature type="compositionally biased region" description="Polar residues" evidence="4">
    <location>
        <begin position="71"/>
        <end position="83"/>
    </location>
</feature>
<dbReference type="PROSITE" id="PS51683">
    <property type="entry name" value="SAM_OMT_II"/>
    <property type="match status" value="1"/>
</dbReference>
<dbReference type="AlphaFoldDB" id="A0A5N6VCJ1"/>
<dbReference type="InterPro" id="IPR016461">
    <property type="entry name" value="COMT-like"/>
</dbReference>
<dbReference type="SUPFAM" id="SSF46785">
    <property type="entry name" value="Winged helix' DNA-binding domain"/>
    <property type="match status" value="1"/>
</dbReference>
<keyword evidence="2 7" id="KW-0808">Transferase</keyword>
<feature type="region of interest" description="Disordered" evidence="4">
    <location>
        <begin position="65"/>
        <end position="141"/>
    </location>
</feature>
<dbReference type="EMBL" id="ML738585">
    <property type="protein sequence ID" value="KAE8168583.1"/>
    <property type="molecule type" value="Genomic_DNA"/>
</dbReference>
<keyword evidence="3" id="KW-0949">S-adenosyl-L-methionine</keyword>
<dbReference type="Gene3D" id="1.10.10.10">
    <property type="entry name" value="Winged helix-like DNA-binding domain superfamily/Winged helix DNA-binding domain"/>
    <property type="match status" value="1"/>
</dbReference>